<dbReference type="Pfam" id="PF04082">
    <property type="entry name" value="Fungal_trans"/>
    <property type="match status" value="1"/>
</dbReference>
<dbReference type="OrthoDB" id="4064873at2759"/>
<feature type="domain" description="Xylanolytic transcriptional activator regulatory" evidence="5">
    <location>
        <begin position="100"/>
        <end position="174"/>
    </location>
</feature>
<evidence type="ECO:0000256" key="2">
    <source>
        <dbReference type="ARBA" id="ARBA00023163"/>
    </source>
</evidence>
<dbReference type="PANTHER" id="PTHR47424:SF9">
    <property type="entry name" value="TAH-2"/>
    <property type="match status" value="1"/>
</dbReference>
<keyword evidence="7" id="KW-1185">Reference proteome</keyword>
<evidence type="ECO:0000256" key="3">
    <source>
        <dbReference type="ARBA" id="ARBA00023242"/>
    </source>
</evidence>
<feature type="region of interest" description="Disordered" evidence="4">
    <location>
        <begin position="415"/>
        <end position="437"/>
    </location>
</feature>
<protein>
    <recommendedName>
        <fullName evidence="5">Xylanolytic transcriptional activator regulatory domain-containing protein</fullName>
    </recommendedName>
</protein>
<evidence type="ECO:0000256" key="4">
    <source>
        <dbReference type="SAM" id="MobiDB-lite"/>
    </source>
</evidence>
<dbReference type="EMBL" id="PXOA01000358">
    <property type="protein sequence ID" value="RFU76340.1"/>
    <property type="molecule type" value="Genomic_DNA"/>
</dbReference>
<dbReference type="InterPro" id="IPR007219">
    <property type="entry name" value="XnlR_reg_dom"/>
</dbReference>
<name>A0A395NJX4_TRIAR</name>
<proteinExistence type="predicted"/>
<dbReference type="GO" id="GO:0008270">
    <property type="term" value="F:zinc ion binding"/>
    <property type="evidence" value="ECO:0007669"/>
    <property type="project" value="InterPro"/>
</dbReference>
<dbReference type="GO" id="GO:0005634">
    <property type="term" value="C:nucleus"/>
    <property type="evidence" value="ECO:0007669"/>
    <property type="project" value="TreeGrafter"/>
</dbReference>
<keyword evidence="2" id="KW-0804">Transcription</keyword>
<dbReference type="GO" id="GO:0000981">
    <property type="term" value="F:DNA-binding transcription factor activity, RNA polymerase II-specific"/>
    <property type="evidence" value="ECO:0007669"/>
    <property type="project" value="TreeGrafter"/>
</dbReference>
<comment type="caution">
    <text evidence="6">The sequence shown here is derived from an EMBL/GenBank/DDBJ whole genome shotgun (WGS) entry which is preliminary data.</text>
</comment>
<dbReference type="AlphaFoldDB" id="A0A395NJX4"/>
<evidence type="ECO:0000313" key="6">
    <source>
        <dbReference type="EMBL" id="RFU76340.1"/>
    </source>
</evidence>
<keyword evidence="1" id="KW-0805">Transcription regulation</keyword>
<dbReference type="SMART" id="SM00906">
    <property type="entry name" value="Fungal_trans"/>
    <property type="match status" value="1"/>
</dbReference>
<reference evidence="6 7" key="1">
    <citation type="journal article" date="2018" name="PLoS Pathog.">
        <title>Evolution of structural diversity of trichothecenes, a family of toxins produced by plant pathogenic and entomopathogenic fungi.</title>
        <authorList>
            <person name="Proctor R.H."/>
            <person name="McCormick S.P."/>
            <person name="Kim H.S."/>
            <person name="Cardoza R.E."/>
            <person name="Stanley A.M."/>
            <person name="Lindo L."/>
            <person name="Kelly A."/>
            <person name="Brown D.W."/>
            <person name="Lee T."/>
            <person name="Vaughan M.M."/>
            <person name="Alexander N.J."/>
            <person name="Busman M."/>
            <person name="Gutierrez S."/>
        </authorList>
    </citation>
    <scope>NUCLEOTIDE SEQUENCE [LARGE SCALE GENOMIC DNA]</scope>
    <source>
        <strain evidence="6 7">IBT 40837</strain>
    </source>
</reference>
<evidence type="ECO:0000259" key="5">
    <source>
        <dbReference type="SMART" id="SM00906"/>
    </source>
</evidence>
<accession>A0A395NJX4</accession>
<dbReference type="GO" id="GO:0000978">
    <property type="term" value="F:RNA polymerase II cis-regulatory region sequence-specific DNA binding"/>
    <property type="evidence" value="ECO:0007669"/>
    <property type="project" value="TreeGrafter"/>
</dbReference>
<dbReference type="GO" id="GO:0000435">
    <property type="term" value="P:positive regulation of transcription from RNA polymerase II promoter by galactose"/>
    <property type="evidence" value="ECO:0007669"/>
    <property type="project" value="TreeGrafter"/>
</dbReference>
<dbReference type="CDD" id="cd12148">
    <property type="entry name" value="fungal_TF_MHR"/>
    <property type="match status" value="1"/>
</dbReference>
<dbReference type="Proteomes" id="UP000266272">
    <property type="component" value="Unassembled WGS sequence"/>
</dbReference>
<gene>
    <name evidence="6" type="ORF">TARUN_5907</name>
</gene>
<sequence length="488" mass="54304">MEGSAILSLLTELELEDLLTGSERPDGLKPDDLAALYIAIAIGSQVRASCARDKRCATKYASRGRQIAFDGMLMDPSLSMVRNFLLMAFYMLGACRRNTAFVYLGVATRAAIAIGLHADPNKSICYQVIDYSSRRRTWKSLCTLNIVVCSLFGRPSGLPPIETGHNEDGDSPALNSTSDPSAHAIFEVSLILEQISQKICRQERMNISTAEAFLQQLRQWSRSLPSELRHFSRREGSCAVFADRRVLIGNMHVSCFYYFAVISITRPFFIQHLISHLRSNRNTGIEKPQETKVAALAQACISSAIYVVELCAKASESNLLLANMCLLQAFVFGAGLILGFSSFTGEVTPDPRDAFHKARTVLERLGTANPQARHYRDILTDFSHAIDKYRERITCKEGREIYAYVDRILTIDNKNATERPVPGDSSDSQPGYPDIATSDYFSAEQSELSPRLSNALDLEIHWDEISEQQFTSLNIDGLLSDVVLDTML</sequence>
<organism evidence="6 7">
    <name type="scientific">Trichoderma arundinaceum</name>
    <dbReference type="NCBI Taxonomy" id="490622"/>
    <lineage>
        <taxon>Eukaryota</taxon>
        <taxon>Fungi</taxon>
        <taxon>Dikarya</taxon>
        <taxon>Ascomycota</taxon>
        <taxon>Pezizomycotina</taxon>
        <taxon>Sordariomycetes</taxon>
        <taxon>Hypocreomycetidae</taxon>
        <taxon>Hypocreales</taxon>
        <taxon>Hypocreaceae</taxon>
        <taxon>Trichoderma</taxon>
    </lineage>
</organism>
<dbReference type="PANTHER" id="PTHR47424">
    <property type="entry name" value="REGULATORY PROTEIN GAL4"/>
    <property type="match status" value="1"/>
</dbReference>
<dbReference type="InterPro" id="IPR051127">
    <property type="entry name" value="Fungal_SecMet_Regulators"/>
</dbReference>
<evidence type="ECO:0000256" key="1">
    <source>
        <dbReference type="ARBA" id="ARBA00023015"/>
    </source>
</evidence>
<dbReference type="STRING" id="490622.A0A395NJX4"/>
<evidence type="ECO:0000313" key="7">
    <source>
        <dbReference type="Proteomes" id="UP000266272"/>
    </source>
</evidence>
<keyword evidence="3" id="KW-0539">Nucleus</keyword>
<dbReference type="GO" id="GO:0006351">
    <property type="term" value="P:DNA-templated transcription"/>
    <property type="evidence" value="ECO:0007669"/>
    <property type="project" value="InterPro"/>
</dbReference>